<dbReference type="EMBL" id="JNBR01000116">
    <property type="protein sequence ID" value="OQR97334.1"/>
    <property type="molecule type" value="Genomic_DNA"/>
</dbReference>
<accession>A0A1V9ZH72</accession>
<evidence type="ECO:0000313" key="2">
    <source>
        <dbReference type="Proteomes" id="UP000243579"/>
    </source>
</evidence>
<comment type="caution">
    <text evidence="1">The sequence shown here is derived from an EMBL/GenBank/DDBJ whole genome shotgun (WGS) entry which is preliminary data.</text>
</comment>
<gene>
    <name evidence="1" type="ORF">ACHHYP_20601</name>
</gene>
<dbReference type="Proteomes" id="UP000243579">
    <property type="component" value="Unassembled WGS sequence"/>
</dbReference>
<organism evidence="1 2">
    <name type="scientific">Achlya hypogyna</name>
    <name type="common">Oomycete</name>
    <name type="synonym">Protoachlya hypogyna</name>
    <dbReference type="NCBI Taxonomy" id="1202772"/>
    <lineage>
        <taxon>Eukaryota</taxon>
        <taxon>Sar</taxon>
        <taxon>Stramenopiles</taxon>
        <taxon>Oomycota</taxon>
        <taxon>Saprolegniomycetes</taxon>
        <taxon>Saprolegniales</taxon>
        <taxon>Achlyaceae</taxon>
        <taxon>Achlya</taxon>
    </lineage>
</organism>
<keyword evidence="2" id="KW-1185">Reference proteome</keyword>
<sequence>MFPSLNRHPDGSYQSLGSIQRQLKSEIDGLRKMLQLHTMPDPVLSRCEELLGAAERDTTALESQLV</sequence>
<reference evidence="1 2" key="1">
    <citation type="journal article" date="2014" name="Genome Biol. Evol.">
        <title>The secreted proteins of Achlya hypogyna and Thraustotheca clavata identify the ancestral oomycete secretome and reveal gene acquisitions by horizontal gene transfer.</title>
        <authorList>
            <person name="Misner I."/>
            <person name="Blouin N."/>
            <person name="Leonard G."/>
            <person name="Richards T.A."/>
            <person name="Lane C.E."/>
        </authorList>
    </citation>
    <scope>NUCLEOTIDE SEQUENCE [LARGE SCALE GENOMIC DNA]</scope>
    <source>
        <strain evidence="1 2">ATCC 48635</strain>
    </source>
</reference>
<name>A0A1V9ZH72_ACHHY</name>
<evidence type="ECO:0000313" key="1">
    <source>
        <dbReference type="EMBL" id="OQR97334.1"/>
    </source>
</evidence>
<protein>
    <submittedName>
        <fullName evidence="1">Uncharacterized protein</fullName>
    </submittedName>
</protein>
<dbReference type="AlphaFoldDB" id="A0A1V9ZH72"/>
<proteinExistence type="predicted"/>